<dbReference type="InterPro" id="IPR001841">
    <property type="entry name" value="Znf_RING"/>
</dbReference>
<evidence type="ECO:0000256" key="2">
    <source>
        <dbReference type="ARBA" id="ARBA00022771"/>
    </source>
</evidence>
<dbReference type="PANTHER" id="PTHR10315">
    <property type="entry name" value="E3 UBIQUITIN PROTEIN LIGASE SIAH"/>
    <property type="match status" value="1"/>
</dbReference>
<protein>
    <submittedName>
        <fullName evidence="6">Oidioi.mRNA.OKI2018_I69.chr2.g6609.t1.cds</fullName>
    </submittedName>
</protein>
<name>A0ABN7T8C9_OIKDI</name>
<feature type="domain" description="RING-type" evidence="5">
    <location>
        <begin position="25"/>
        <end position="65"/>
    </location>
</feature>
<dbReference type="PANTHER" id="PTHR10315:SF117">
    <property type="entry name" value="RING-TYPE E3 UBIQUITIN TRANSFERASE"/>
    <property type="match status" value="1"/>
</dbReference>
<evidence type="ECO:0000256" key="1">
    <source>
        <dbReference type="ARBA" id="ARBA00022723"/>
    </source>
</evidence>
<reference evidence="6 7" key="1">
    <citation type="submission" date="2021-04" db="EMBL/GenBank/DDBJ databases">
        <authorList>
            <person name="Bliznina A."/>
        </authorList>
    </citation>
    <scope>NUCLEOTIDE SEQUENCE [LARGE SCALE GENOMIC DNA]</scope>
</reference>
<organism evidence="6 7">
    <name type="scientific">Oikopleura dioica</name>
    <name type="common">Tunicate</name>
    <dbReference type="NCBI Taxonomy" id="34765"/>
    <lineage>
        <taxon>Eukaryota</taxon>
        <taxon>Metazoa</taxon>
        <taxon>Chordata</taxon>
        <taxon>Tunicata</taxon>
        <taxon>Appendicularia</taxon>
        <taxon>Copelata</taxon>
        <taxon>Oikopleuridae</taxon>
        <taxon>Oikopleura</taxon>
    </lineage>
</organism>
<gene>
    <name evidence="6" type="ORF">OKIOD_LOCUS15374</name>
</gene>
<evidence type="ECO:0000313" key="6">
    <source>
        <dbReference type="EMBL" id="CAG5112389.1"/>
    </source>
</evidence>
<dbReference type="EMBL" id="OU015567">
    <property type="protein sequence ID" value="CAG5112389.1"/>
    <property type="molecule type" value="Genomic_DNA"/>
</dbReference>
<keyword evidence="3" id="KW-0862">Zinc</keyword>
<sequence length="221" mass="24802">MGIDADIDEAARSKVDERLKDSIFCPVCKLILEDPVNLNCCGGHLCSKCRDGVLRTGYSNCPFCRKPNFTATKGRLMVDVLSTLKLICPNTDCRSSIPYEKYEEHKKNCLALHEKKCPECEQTTSLSKFHEHFKCFEKMAAKNAATKEENASLKTRLTEAEERLAGMTDGGVPFTAVVDEMNWDGDVETTRDGTSEPEGQKQLMKHKWIGGKNVRYNVTLL</sequence>
<evidence type="ECO:0000259" key="5">
    <source>
        <dbReference type="PROSITE" id="PS50089"/>
    </source>
</evidence>
<accession>A0ABN7T8C9</accession>
<dbReference type="SUPFAM" id="SSF57850">
    <property type="entry name" value="RING/U-box"/>
    <property type="match status" value="1"/>
</dbReference>
<keyword evidence="1" id="KW-0479">Metal-binding</keyword>
<keyword evidence="2 4" id="KW-0863">Zinc-finger</keyword>
<evidence type="ECO:0000256" key="4">
    <source>
        <dbReference type="PROSITE-ProRule" id="PRU00175"/>
    </source>
</evidence>
<dbReference type="InterPro" id="IPR052088">
    <property type="entry name" value="E3_ubiquitin-ligase_SINA"/>
</dbReference>
<proteinExistence type="predicted"/>
<dbReference type="PROSITE" id="PS50089">
    <property type="entry name" value="ZF_RING_2"/>
    <property type="match status" value="1"/>
</dbReference>
<evidence type="ECO:0000313" key="7">
    <source>
        <dbReference type="Proteomes" id="UP001158576"/>
    </source>
</evidence>
<dbReference type="Proteomes" id="UP001158576">
    <property type="component" value="Chromosome 2"/>
</dbReference>
<dbReference type="InterPro" id="IPR013083">
    <property type="entry name" value="Znf_RING/FYVE/PHD"/>
</dbReference>
<evidence type="ECO:0000256" key="3">
    <source>
        <dbReference type="ARBA" id="ARBA00022833"/>
    </source>
</evidence>
<keyword evidence="7" id="KW-1185">Reference proteome</keyword>
<dbReference type="Gene3D" id="3.30.40.10">
    <property type="entry name" value="Zinc/RING finger domain, C3HC4 (zinc finger)"/>
    <property type="match status" value="1"/>
</dbReference>